<dbReference type="Gene3D" id="3.40.50.2300">
    <property type="match status" value="2"/>
</dbReference>
<feature type="chain" id="PRO_5045368192" evidence="6">
    <location>
        <begin position="21"/>
        <end position="386"/>
    </location>
</feature>
<evidence type="ECO:0000256" key="4">
    <source>
        <dbReference type="ARBA" id="ARBA00022970"/>
    </source>
</evidence>
<dbReference type="Proteomes" id="UP001212498">
    <property type="component" value="Unassembled WGS sequence"/>
</dbReference>
<dbReference type="InterPro" id="IPR000709">
    <property type="entry name" value="Leu_Ile_Val-bd"/>
</dbReference>
<evidence type="ECO:0000259" key="7">
    <source>
        <dbReference type="Pfam" id="PF13458"/>
    </source>
</evidence>
<keyword evidence="9" id="KW-1185">Reference proteome</keyword>
<evidence type="ECO:0000256" key="2">
    <source>
        <dbReference type="ARBA" id="ARBA00022448"/>
    </source>
</evidence>
<comment type="caution">
    <text evidence="8">The sequence shown here is derived from an EMBL/GenBank/DDBJ whole genome shotgun (WGS) entry which is preliminary data.</text>
</comment>
<dbReference type="InterPro" id="IPR028081">
    <property type="entry name" value="Leu-bd"/>
</dbReference>
<name>A0ABT4T8A9_9ACTN</name>
<reference evidence="8 9" key="1">
    <citation type="submission" date="2022-11" db="EMBL/GenBank/DDBJ databases">
        <title>Nonomuraea corallina sp. nov., a new species of the genus Nonomuraea isolated from sea side sediment in Thai sea.</title>
        <authorList>
            <person name="Ngamcharungchit C."/>
            <person name="Matsumoto A."/>
            <person name="Suriyachadkun C."/>
            <person name="Panbangred W."/>
            <person name="Inahashi Y."/>
            <person name="Intra B."/>
        </authorList>
    </citation>
    <scope>NUCLEOTIDE SEQUENCE [LARGE SCALE GENOMIC DNA]</scope>
    <source>
        <strain evidence="8 9">DSM 43553</strain>
    </source>
</reference>
<gene>
    <name evidence="8" type="ORF">OUY24_34455</name>
</gene>
<dbReference type="Pfam" id="PF13458">
    <property type="entry name" value="Peripla_BP_6"/>
    <property type="match status" value="1"/>
</dbReference>
<dbReference type="InterPro" id="IPR051010">
    <property type="entry name" value="BCAA_transport"/>
</dbReference>
<dbReference type="CDD" id="cd06328">
    <property type="entry name" value="PBP1_SBP-like"/>
    <property type="match status" value="1"/>
</dbReference>
<dbReference type="RefSeq" id="WP_271279291.1">
    <property type="nucleotide sequence ID" value="NZ_BAABFD010000026.1"/>
</dbReference>
<organism evidence="8 9">
    <name type="scientific">Nonomuraea ferruginea</name>
    <dbReference type="NCBI Taxonomy" id="46174"/>
    <lineage>
        <taxon>Bacteria</taxon>
        <taxon>Bacillati</taxon>
        <taxon>Actinomycetota</taxon>
        <taxon>Actinomycetes</taxon>
        <taxon>Streptosporangiales</taxon>
        <taxon>Streptosporangiaceae</taxon>
        <taxon>Nonomuraea</taxon>
    </lineage>
</organism>
<protein>
    <submittedName>
        <fullName evidence="8">Substrate-binding domain-containing protein</fullName>
    </submittedName>
</protein>
<comment type="similarity">
    <text evidence="1">Belongs to the leucine-binding protein family.</text>
</comment>
<dbReference type="PANTHER" id="PTHR30483">
    <property type="entry name" value="LEUCINE-SPECIFIC-BINDING PROTEIN"/>
    <property type="match status" value="1"/>
</dbReference>
<sequence length="386" mass="39944">MKRSGIAVAALLVLGLTACGGATSGAGPAEGAVKVGLVTSTSGLVAGYGQQFTEGFKAGLDYATKGTGKVGDTAVEVTYHDDASDPAKATAVATDLIGKGYKILAGTVSSGVAMQLAPLAAQNKVLYISGAAAADTVTGINAYTFRSGRQTWQDVRVAEAVVDGVQGKKVVVFAQDYAFGQANVAAVQAVLGEAGGATVTPVLVPLKTADFTPFARQIVDAEPDLLFVAWAGDTAANMWQTLAQQDVFQHTKVVTGLADRATFSSFGPAGDKINFLAHYFAEATDNEPAKAMATTLGKKPDIFHTDGFTAAQMLVRAIEQGDDVDKMISGLEGWTFLGPKGEMTVRAEDHALLQPMFQATLSGDVPQLTGTLQPDQAAPPTTPIKR</sequence>
<dbReference type="PRINTS" id="PR00337">
    <property type="entry name" value="LEUILEVALBP"/>
</dbReference>
<feature type="signal peptide" evidence="6">
    <location>
        <begin position="1"/>
        <end position="20"/>
    </location>
</feature>
<evidence type="ECO:0000256" key="5">
    <source>
        <dbReference type="SAM" id="MobiDB-lite"/>
    </source>
</evidence>
<keyword evidence="3 6" id="KW-0732">Signal</keyword>
<dbReference type="SUPFAM" id="SSF53822">
    <property type="entry name" value="Periplasmic binding protein-like I"/>
    <property type="match status" value="1"/>
</dbReference>
<dbReference type="PROSITE" id="PS51257">
    <property type="entry name" value="PROKAR_LIPOPROTEIN"/>
    <property type="match status" value="1"/>
</dbReference>
<evidence type="ECO:0000256" key="3">
    <source>
        <dbReference type="ARBA" id="ARBA00022729"/>
    </source>
</evidence>
<keyword evidence="2" id="KW-0813">Transport</keyword>
<feature type="region of interest" description="Disordered" evidence="5">
    <location>
        <begin position="365"/>
        <end position="386"/>
    </location>
</feature>
<dbReference type="PANTHER" id="PTHR30483:SF6">
    <property type="entry name" value="PERIPLASMIC BINDING PROTEIN OF ABC TRANSPORTER FOR NATURAL AMINO ACIDS"/>
    <property type="match status" value="1"/>
</dbReference>
<keyword evidence="4" id="KW-0029">Amino-acid transport</keyword>
<evidence type="ECO:0000256" key="1">
    <source>
        <dbReference type="ARBA" id="ARBA00010062"/>
    </source>
</evidence>
<dbReference type="InterPro" id="IPR028082">
    <property type="entry name" value="Peripla_BP_I"/>
</dbReference>
<proteinExistence type="inferred from homology"/>
<evidence type="ECO:0000256" key="6">
    <source>
        <dbReference type="SAM" id="SignalP"/>
    </source>
</evidence>
<evidence type="ECO:0000313" key="9">
    <source>
        <dbReference type="Proteomes" id="UP001212498"/>
    </source>
</evidence>
<dbReference type="EMBL" id="JAPNUD010000153">
    <property type="protein sequence ID" value="MDA0645752.1"/>
    <property type="molecule type" value="Genomic_DNA"/>
</dbReference>
<evidence type="ECO:0000313" key="8">
    <source>
        <dbReference type="EMBL" id="MDA0645752.1"/>
    </source>
</evidence>
<feature type="domain" description="Leucine-binding protein" evidence="7">
    <location>
        <begin position="33"/>
        <end position="362"/>
    </location>
</feature>
<accession>A0ABT4T8A9</accession>